<dbReference type="InterPro" id="IPR045584">
    <property type="entry name" value="Pilin-like"/>
</dbReference>
<keyword evidence="2" id="KW-1003">Cell membrane</keyword>
<feature type="transmembrane region" description="Helical" evidence="8">
    <location>
        <begin position="12"/>
        <end position="30"/>
    </location>
</feature>
<dbReference type="GO" id="GO:0015627">
    <property type="term" value="C:type II protein secretion system complex"/>
    <property type="evidence" value="ECO:0007669"/>
    <property type="project" value="InterPro"/>
</dbReference>
<evidence type="ECO:0000259" key="9">
    <source>
        <dbReference type="Pfam" id="PF12019"/>
    </source>
</evidence>
<reference evidence="10 11" key="1">
    <citation type="submission" date="2019-07" db="EMBL/GenBank/DDBJ databases">
        <title>Whole genome shotgun sequence of Meiothermus hypogaeus NBRC 106114.</title>
        <authorList>
            <person name="Hosoyama A."/>
            <person name="Uohara A."/>
            <person name="Ohji S."/>
            <person name="Ichikawa N."/>
        </authorList>
    </citation>
    <scope>NUCLEOTIDE SEQUENCE [LARGE SCALE GENOMIC DNA]</scope>
    <source>
        <strain evidence="10 11">NBRC 106114</strain>
    </source>
</reference>
<evidence type="ECO:0000256" key="7">
    <source>
        <dbReference type="ARBA" id="ARBA00023136"/>
    </source>
</evidence>
<name>A0A511R363_9DEIN</name>
<feature type="domain" description="General secretion pathway GspH" evidence="9">
    <location>
        <begin position="40"/>
        <end position="159"/>
    </location>
</feature>
<keyword evidence="4" id="KW-0997">Cell inner membrane</keyword>
<dbReference type="RefSeq" id="WP_119342043.1">
    <property type="nucleotide sequence ID" value="NZ_BJXL01000044.1"/>
</dbReference>
<evidence type="ECO:0000256" key="5">
    <source>
        <dbReference type="ARBA" id="ARBA00022692"/>
    </source>
</evidence>
<accession>A0A511R363</accession>
<sequence length="161" mass="17158">MKRASGLSVIELIVVTAVLGILVALGGGWFNSDRTRVNQAAQILSADVTRARLEALRRNVPVGIRFSFGSGANRYEIVADNDQNGLDNNDPVISRTQFGAGEWGRIVGSLQQCTAADAAASTSAEVVFDARGVYQLATSRSVQLAIGSYSRFVNINQQGRA</sequence>
<evidence type="ECO:0000256" key="2">
    <source>
        <dbReference type="ARBA" id="ARBA00022475"/>
    </source>
</evidence>
<evidence type="ECO:0000256" key="3">
    <source>
        <dbReference type="ARBA" id="ARBA00022481"/>
    </source>
</evidence>
<proteinExistence type="predicted"/>
<dbReference type="EMBL" id="BJXL01000044">
    <property type="protein sequence ID" value="GEM83436.1"/>
    <property type="molecule type" value="Genomic_DNA"/>
</dbReference>
<dbReference type="InterPro" id="IPR022346">
    <property type="entry name" value="T2SS_GspH"/>
</dbReference>
<keyword evidence="5 8" id="KW-0812">Transmembrane</keyword>
<dbReference type="GO" id="GO:0005886">
    <property type="term" value="C:plasma membrane"/>
    <property type="evidence" value="ECO:0007669"/>
    <property type="project" value="UniProtKB-SubCell"/>
</dbReference>
<dbReference type="Pfam" id="PF12019">
    <property type="entry name" value="GspH"/>
    <property type="match status" value="1"/>
</dbReference>
<evidence type="ECO:0000256" key="8">
    <source>
        <dbReference type="SAM" id="Phobius"/>
    </source>
</evidence>
<comment type="caution">
    <text evidence="10">The sequence shown here is derived from an EMBL/GenBank/DDBJ whole genome shotgun (WGS) entry which is preliminary data.</text>
</comment>
<dbReference type="OrthoDB" id="26110at2"/>
<evidence type="ECO:0000313" key="11">
    <source>
        <dbReference type="Proteomes" id="UP000321197"/>
    </source>
</evidence>
<dbReference type="Gene3D" id="3.55.40.10">
    <property type="entry name" value="minor pseudopilin epsh domain"/>
    <property type="match status" value="1"/>
</dbReference>
<evidence type="ECO:0000256" key="6">
    <source>
        <dbReference type="ARBA" id="ARBA00022989"/>
    </source>
</evidence>
<keyword evidence="3" id="KW-0488">Methylation</keyword>
<organism evidence="10 11">
    <name type="scientific">Meiothermus hypogaeus NBRC 106114</name>
    <dbReference type="NCBI Taxonomy" id="1227553"/>
    <lineage>
        <taxon>Bacteria</taxon>
        <taxon>Thermotogati</taxon>
        <taxon>Deinococcota</taxon>
        <taxon>Deinococci</taxon>
        <taxon>Thermales</taxon>
        <taxon>Thermaceae</taxon>
        <taxon>Meiothermus</taxon>
    </lineage>
</organism>
<evidence type="ECO:0000256" key="1">
    <source>
        <dbReference type="ARBA" id="ARBA00004377"/>
    </source>
</evidence>
<dbReference type="Proteomes" id="UP000321197">
    <property type="component" value="Unassembled WGS sequence"/>
</dbReference>
<protein>
    <submittedName>
        <fullName evidence="10">Prepilin</fullName>
    </submittedName>
</protein>
<dbReference type="SUPFAM" id="SSF54523">
    <property type="entry name" value="Pili subunits"/>
    <property type="match status" value="1"/>
</dbReference>
<dbReference type="AlphaFoldDB" id="A0A511R363"/>
<evidence type="ECO:0000313" key="10">
    <source>
        <dbReference type="EMBL" id="GEM83436.1"/>
    </source>
</evidence>
<dbReference type="GO" id="GO:0015628">
    <property type="term" value="P:protein secretion by the type II secretion system"/>
    <property type="evidence" value="ECO:0007669"/>
    <property type="project" value="InterPro"/>
</dbReference>
<comment type="subcellular location">
    <subcellularLocation>
        <location evidence="1">Cell inner membrane</location>
        <topology evidence="1">Single-pass membrane protein</topology>
    </subcellularLocation>
</comment>
<gene>
    <name evidence="10" type="ORF">MHY01S_16020</name>
</gene>
<keyword evidence="6 8" id="KW-1133">Transmembrane helix</keyword>
<keyword evidence="7 8" id="KW-0472">Membrane</keyword>
<evidence type="ECO:0000256" key="4">
    <source>
        <dbReference type="ARBA" id="ARBA00022519"/>
    </source>
</evidence>